<dbReference type="KEGG" id="pais:PFX98_00230"/>
<evidence type="ECO:0000256" key="4">
    <source>
        <dbReference type="ARBA" id="ARBA00022989"/>
    </source>
</evidence>
<dbReference type="Gene3D" id="1.20.950.20">
    <property type="entry name" value="Transmembrane di-heme cytochromes, Chain C"/>
    <property type="match status" value="1"/>
</dbReference>
<proteinExistence type="predicted"/>
<reference evidence="8" key="1">
    <citation type="submission" date="2023-01" db="EMBL/GenBank/DDBJ databases">
        <title>Whole genome sequence of Paucibacter sp. S2-9 isolated from pond sediment.</title>
        <authorList>
            <person name="Jung J.Y."/>
        </authorList>
    </citation>
    <scope>NUCLEOTIDE SEQUENCE</scope>
    <source>
        <strain evidence="8">S2-9</strain>
    </source>
</reference>
<dbReference type="AlphaFoldDB" id="A0AA95NGZ8"/>
<dbReference type="GO" id="GO:0022904">
    <property type="term" value="P:respiratory electron transport chain"/>
    <property type="evidence" value="ECO:0007669"/>
    <property type="project" value="InterPro"/>
</dbReference>
<dbReference type="InterPro" id="IPR011577">
    <property type="entry name" value="Cyt_b561_bac/Ni-Hgenase"/>
</dbReference>
<protein>
    <submittedName>
        <fullName evidence="8">Cytochrome b/b6 domain-containing protein</fullName>
    </submittedName>
</protein>
<dbReference type="GO" id="GO:0009055">
    <property type="term" value="F:electron transfer activity"/>
    <property type="evidence" value="ECO:0007669"/>
    <property type="project" value="InterPro"/>
</dbReference>
<dbReference type="RefSeq" id="WP_285233153.1">
    <property type="nucleotide sequence ID" value="NZ_CP116346.1"/>
</dbReference>
<organism evidence="8 9">
    <name type="scientific">Paucibacter sediminis</name>
    <dbReference type="NCBI Taxonomy" id="3019553"/>
    <lineage>
        <taxon>Bacteria</taxon>
        <taxon>Pseudomonadati</taxon>
        <taxon>Pseudomonadota</taxon>
        <taxon>Betaproteobacteria</taxon>
        <taxon>Burkholderiales</taxon>
        <taxon>Sphaerotilaceae</taxon>
        <taxon>Roseateles</taxon>
    </lineage>
</organism>
<feature type="transmembrane region" description="Helical" evidence="6">
    <location>
        <begin position="42"/>
        <end position="64"/>
    </location>
</feature>
<keyword evidence="5 6" id="KW-0472">Membrane</keyword>
<keyword evidence="3 6" id="KW-0812">Transmembrane</keyword>
<accession>A0AA95NGZ8</accession>
<sequence>MSTPAPTQRPLIWDLPTRLFHWLMVLSFAGAYLTAESERWRLLHVSLGYTLAGLVAFRVLWGLIGSRHARFASFVRGPAAVARYLRSLLQGRPEHHAGHNPAGALAVLALLGLSALLTASGWATYNELGGDWLEEAHELIANTMLALVGLHIAAVIVSSRLHRENLVAAMITGRKQGAPEEAARSPWRSVAALLLAAVLGSWWWQWQQAPLQAAAARPGHHQQHEDGDDD</sequence>
<evidence type="ECO:0000256" key="6">
    <source>
        <dbReference type="SAM" id="Phobius"/>
    </source>
</evidence>
<evidence type="ECO:0000256" key="5">
    <source>
        <dbReference type="ARBA" id="ARBA00023136"/>
    </source>
</evidence>
<dbReference type="InterPro" id="IPR051542">
    <property type="entry name" value="Hydrogenase_cytochrome"/>
</dbReference>
<evidence type="ECO:0000313" key="8">
    <source>
        <dbReference type="EMBL" id="WIT12063.1"/>
    </source>
</evidence>
<dbReference type="InterPro" id="IPR016174">
    <property type="entry name" value="Di-haem_cyt_TM"/>
</dbReference>
<evidence type="ECO:0000313" key="9">
    <source>
        <dbReference type="Proteomes" id="UP001177769"/>
    </source>
</evidence>
<comment type="subcellular location">
    <subcellularLocation>
        <location evidence="1">Cell membrane</location>
        <topology evidence="1">Multi-pass membrane protein</topology>
    </subcellularLocation>
</comment>
<dbReference type="SUPFAM" id="SSF81342">
    <property type="entry name" value="Transmembrane di-heme cytochromes"/>
    <property type="match status" value="1"/>
</dbReference>
<dbReference type="GO" id="GO:0020037">
    <property type="term" value="F:heme binding"/>
    <property type="evidence" value="ECO:0007669"/>
    <property type="project" value="TreeGrafter"/>
</dbReference>
<keyword evidence="9" id="KW-1185">Reference proteome</keyword>
<dbReference type="Pfam" id="PF01292">
    <property type="entry name" value="Ni_hydr_CYTB"/>
    <property type="match status" value="1"/>
</dbReference>
<dbReference type="PANTHER" id="PTHR30485">
    <property type="entry name" value="NI/FE-HYDROGENASE 1 B-TYPE CYTOCHROME SUBUNIT"/>
    <property type="match status" value="1"/>
</dbReference>
<gene>
    <name evidence="8" type="ORF">PFX98_00230</name>
</gene>
<dbReference type="EMBL" id="CP116346">
    <property type="protein sequence ID" value="WIT12063.1"/>
    <property type="molecule type" value="Genomic_DNA"/>
</dbReference>
<evidence type="ECO:0000259" key="7">
    <source>
        <dbReference type="Pfam" id="PF01292"/>
    </source>
</evidence>
<feature type="transmembrane region" description="Helical" evidence="6">
    <location>
        <begin position="139"/>
        <end position="157"/>
    </location>
</feature>
<feature type="domain" description="Cytochrome b561 bacterial/Ni-hydrogenase" evidence="7">
    <location>
        <begin position="13"/>
        <end position="173"/>
    </location>
</feature>
<feature type="transmembrane region" description="Helical" evidence="6">
    <location>
        <begin position="101"/>
        <end position="119"/>
    </location>
</feature>
<name>A0AA95NGZ8_9BURK</name>
<dbReference type="PANTHER" id="PTHR30485:SF2">
    <property type="entry name" value="BLL0597 PROTEIN"/>
    <property type="match status" value="1"/>
</dbReference>
<keyword evidence="4 6" id="KW-1133">Transmembrane helix</keyword>
<keyword evidence="2" id="KW-1003">Cell membrane</keyword>
<evidence type="ECO:0000256" key="3">
    <source>
        <dbReference type="ARBA" id="ARBA00022692"/>
    </source>
</evidence>
<dbReference type="Proteomes" id="UP001177769">
    <property type="component" value="Chromosome"/>
</dbReference>
<dbReference type="GO" id="GO:0005886">
    <property type="term" value="C:plasma membrane"/>
    <property type="evidence" value="ECO:0007669"/>
    <property type="project" value="UniProtKB-SubCell"/>
</dbReference>
<evidence type="ECO:0000256" key="2">
    <source>
        <dbReference type="ARBA" id="ARBA00022475"/>
    </source>
</evidence>
<evidence type="ECO:0000256" key="1">
    <source>
        <dbReference type="ARBA" id="ARBA00004651"/>
    </source>
</evidence>
<feature type="transmembrane region" description="Helical" evidence="6">
    <location>
        <begin position="19"/>
        <end position="35"/>
    </location>
</feature>